<dbReference type="AlphaFoldDB" id="A0A916U8A2"/>
<protein>
    <submittedName>
        <fullName evidence="2">Uncharacterized protein</fullName>
    </submittedName>
</protein>
<accession>A0A916U8A2</accession>
<proteinExistence type="predicted"/>
<sequence length="71" mass="7466">MRGVNSGAIDNERNAASASFKANPPGTAHLGALQRCAGTPSPLAKTASLCVATRLALHPKWTRSHSRLLMK</sequence>
<keyword evidence="3" id="KW-1185">Reference proteome</keyword>
<evidence type="ECO:0000256" key="1">
    <source>
        <dbReference type="SAM" id="MobiDB-lite"/>
    </source>
</evidence>
<comment type="caution">
    <text evidence="2">The sequence shown here is derived from an EMBL/GenBank/DDBJ whole genome shotgun (WGS) entry which is preliminary data.</text>
</comment>
<dbReference type="EMBL" id="BMED01000001">
    <property type="protein sequence ID" value="GGC64304.1"/>
    <property type="molecule type" value="Genomic_DNA"/>
</dbReference>
<reference evidence="2" key="2">
    <citation type="submission" date="2020-09" db="EMBL/GenBank/DDBJ databases">
        <authorList>
            <person name="Sun Q."/>
            <person name="Zhou Y."/>
        </authorList>
    </citation>
    <scope>NUCLEOTIDE SEQUENCE</scope>
    <source>
        <strain evidence="2">CGMCC 1.10998</strain>
    </source>
</reference>
<organism evidence="2 3">
    <name type="scientific">Undibacterium terreum</name>
    <dbReference type="NCBI Taxonomy" id="1224302"/>
    <lineage>
        <taxon>Bacteria</taxon>
        <taxon>Pseudomonadati</taxon>
        <taxon>Pseudomonadota</taxon>
        <taxon>Betaproteobacteria</taxon>
        <taxon>Burkholderiales</taxon>
        <taxon>Oxalobacteraceae</taxon>
        <taxon>Undibacterium</taxon>
    </lineage>
</organism>
<gene>
    <name evidence="2" type="ORF">GCM10011396_09090</name>
</gene>
<evidence type="ECO:0000313" key="3">
    <source>
        <dbReference type="Proteomes" id="UP000637423"/>
    </source>
</evidence>
<feature type="region of interest" description="Disordered" evidence="1">
    <location>
        <begin position="1"/>
        <end position="23"/>
    </location>
</feature>
<evidence type="ECO:0000313" key="2">
    <source>
        <dbReference type="EMBL" id="GGC64304.1"/>
    </source>
</evidence>
<name>A0A916U8A2_9BURK</name>
<dbReference type="Proteomes" id="UP000637423">
    <property type="component" value="Unassembled WGS sequence"/>
</dbReference>
<reference evidence="2" key="1">
    <citation type="journal article" date="2014" name="Int. J. Syst. Evol. Microbiol.">
        <title>Complete genome sequence of Corynebacterium casei LMG S-19264T (=DSM 44701T), isolated from a smear-ripened cheese.</title>
        <authorList>
            <consortium name="US DOE Joint Genome Institute (JGI-PGF)"/>
            <person name="Walter F."/>
            <person name="Albersmeier A."/>
            <person name="Kalinowski J."/>
            <person name="Ruckert C."/>
        </authorList>
    </citation>
    <scope>NUCLEOTIDE SEQUENCE</scope>
    <source>
        <strain evidence="2">CGMCC 1.10998</strain>
    </source>
</reference>